<dbReference type="KEGG" id="mng:MNEG_10943"/>
<sequence length="119" mass="13030">MTSLKGVGIPVKLLHEAEGHVVTVELKTGEMYRGQLHLAEDNWNVQIKDVSATGRDGHVTQLAHIYIRGSRIRLIVVPDMLKNAPMFKRIDPKFKNKAHPMGAGGRGRAAAAAARSKAR</sequence>
<feature type="region of interest" description="Disordered" evidence="9">
    <location>
        <begin position="92"/>
        <end position="119"/>
    </location>
</feature>
<reference evidence="11 12" key="1">
    <citation type="journal article" date="2013" name="BMC Genomics">
        <title>Reconstruction of the lipid metabolism for the microalga Monoraphidium neglectum from its genome sequence reveals characteristics suitable for biofuel production.</title>
        <authorList>
            <person name="Bogen C."/>
            <person name="Al-Dilaimi A."/>
            <person name="Albersmeier A."/>
            <person name="Wichmann J."/>
            <person name="Grundmann M."/>
            <person name="Rupp O."/>
            <person name="Lauersen K.J."/>
            <person name="Blifernez-Klassen O."/>
            <person name="Kalinowski J."/>
            <person name="Goesmann A."/>
            <person name="Mussgnug J.H."/>
            <person name="Kruse O."/>
        </authorList>
    </citation>
    <scope>NUCLEOTIDE SEQUENCE [LARGE SCALE GENOMIC DNA]</scope>
    <source>
        <strain evidence="11 12">SAG 48.87</strain>
    </source>
</reference>
<evidence type="ECO:0000256" key="1">
    <source>
        <dbReference type="ARBA" id="ARBA00004123"/>
    </source>
</evidence>
<dbReference type="CDD" id="cd01721">
    <property type="entry name" value="Sm_D3"/>
    <property type="match status" value="1"/>
</dbReference>
<keyword evidence="7 8" id="KW-0687">Ribonucleoprotein</keyword>
<dbReference type="GeneID" id="25728156"/>
<dbReference type="STRING" id="145388.A0A0D2M042"/>
<keyword evidence="4 8" id="KW-0507">mRNA processing</keyword>
<keyword evidence="5 8" id="KW-0508">mRNA splicing</keyword>
<evidence type="ECO:0000256" key="5">
    <source>
        <dbReference type="ARBA" id="ARBA00023187"/>
    </source>
</evidence>
<keyword evidence="12" id="KW-1185">Reference proteome</keyword>
<dbReference type="RefSeq" id="XP_013896039.1">
    <property type="nucleotide sequence ID" value="XM_014040585.1"/>
</dbReference>
<evidence type="ECO:0000256" key="3">
    <source>
        <dbReference type="ARBA" id="ARBA00022490"/>
    </source>
</evidence>
<evidence type="ECO:0000256" key="2">
    <source>
        <dbReference type="ARBA" id="ARBA00008146"/>
    </source>
</evidence>
<name>A0A0D2M042_9CHLO</name>
<dbReference type="GO" id="GO:0000387">
    <property type="term" value="P:spliceosomal snRNP assembly"/>
    <property type="evidence" value="ECO:0007669"/>
    <property type="project" value="UniProtKB-UniRule"/>
</dbReference>
<comment type="function">
    <text evidence="8">Core component of the spliceosomal U1, U2, U4 and U5 small nuclear ribonucleoproteins (snRNPs), the building blocks of the spliceosome.</text>
</comment>
<dbReference type="InterPro" id="IPR001163">
    <property type="entry name" value="Sm_dom_euk/arc"/>
</dbReference>
<evidence type="ECO:0000313" key="11">
    <source>
        <dbReference type="EMBL" id="KIY97019.1"/>
    </source>
</evidence>
<dbReference type="Gene3D" id="2.30.30.100">
    <property type="match status" value="1"/>
</dbReference>
<evidence type="ECO:0000259" key="10">
    <source>
        <dbReference type="PROSITE" id="PS52002"/>
    </source>
</evidence>
<comment type="similarity">
    <text evidence="2 8">Belongs to the snRNP core protein family.</text>
</comment>
<dbReference type="OrthoDB" id="6425924at2759"/>
<evidence type="ECO:0000256" key="8">
    <source>
        <dbReference type="RuleBase" id="RU365050"/>
    </source>
</evidence>
<keyword evidence="6 8" id="KW-0539">Nucleus</keyword>
<evidence type="ECO:0000313" key="12">
    <source>
        <dbReference type="Proteomes" id="UP000054498"/>
    </source>
</evidence>
<evidence type="ECO:0000256" key="7">
    <source>
        <dbReference type="ARBA" id="ARBA00023274"/>
    </source>
</evidence>
<gene>
    <name evidence="11" type="ORF">MNEG_10943</name>
</gene>
<feature type="compositionally biased region" description="Low complexity" evidence="9">
    <location>
        <begin position="108"/>
        <end position="119"/>
    </location>
</feature>
<dbReference type="SMART" id="SM00651">
    <property type="entry name" value="Sm"/>
    <property type="match status" value="1"/>
</dbReference>
<dbReference type="InterPro" id="IPR010920">
    <property type="entry name" value="LSM_dom_sf"/>
</dbReference>
<feature type="domain" description="Sm" evidence="10">
    <location>
        <begin position="9"/>
        <end position="81"/>
    </location>
</feature>
<dbReference type="InterPro" id="IPR027141">
    <property type="entry name" value="LSm4/Sm_D1/D3"/>
</dbReference>
<organism evidence="11 12">
    <name type="scientific">Monoraphidium neglectum</name>
    <dbReference type="NCBI Taxonomy" id="145388"/>
    <lineage>
        <taxon>Eukaryota</taxon>
        <taxon>Viridiplantae</taxon>
        <taxon>Chlorophyta</taxon>
        <taxon>core chlorophytes</taxon>
        <taxon>Chlorophyceae</taxon>
        <taxon>CS clade</taxon>
        <taxon>Sphaeropleales</taxon>
        <taxon>Selenastraceae</taxon>
        <taxon>Monoraphidium</taxon>
    </lineage>
</organism>
<dbReference type="AlphaFoldDB" id="A0A0D2M042"/>
<dbReference type="Pfam" id="PF01423">
    <property type="entry name" value="LSM"/>
    <property type="match status" value="1"/>
</dbReference>
<comment type="subcellular location">
    <subcellularLocation>
        <location evidence="8">Cytoplasm</location>
        <location evidence="8">Cytosol</location>
    </subcellularLocation>
    <subcellularLocation>
        <location evidence="1 8">Nucleus</location>
    </subcellularLocation>
    <text evidence="8">SMN-mediated assembly into core snRNPs occurs in the cytosol before SMN-mediated transport to the nucleus to be included in spliceosomes.</text>
</comment>
<accession>A0A0D2M042</accession>
<dbReference type="SUPFAM" id="SSF50182">
    <property type="entry name" value="Sm-like ribonucleoproteins"/>
    <property type="match status" value="1"/>
</dbReference>
<protein>
    <recommendedName>
        <fullName evidence="8">Small nuclear ribonucleoprotein Sm D3</fullName>
        <shortName evidence="8">Sm-D3</shortName>
    </recommendedName>
    <alternativeName>
        <fullName evidence="8">snRNP core protein D3</fullName>
    </alternativeName>
</protein>
<dbReference type="GO" id="GO:0005829">
    <property type="term" value="C:cytosol"/>
    <property type="evidence" value="ECO:0007669"/>
    <property type="project" value="UniProtKB-SubCell"/>
</dbReference>
<proteinExistence type="inferred from homology"/>
<dbReference type="FunFam" id="2.30.30.100:FF:000002">
    <property type="entry name" value="Small nuclear ribonucleoprotein Sm D3"/>
    <property type="match status" value="1"/>
</dbReference>
<dbReference type="InterPro" id="IPR034099">
    <property type="entry name" value="SmD3"/>
</dbReference>
<evidence type="ECO:0000256" key="6">
    <source>
        <dbReference type="ARBA" id="ARBA00023242"/>
    </source>
</evidence>
<dbReference type="PANTHER" id="PTHR23338">
    <property type="entry name" value="SMALL NUCLEAR RIBONUCLEOPROTEIN SM"/>
    <property type="match status" value="1"/>
</dbReference>
<dbReference type="InterPro" id="IPR047575">
    <property type="entry name" value="Sm"/>
</dbReference>
<dbReference type="EMBL" id="KK102742">
    <property type="protein sequence ID" value="KIY97019.1"/>
    <property type="molecule type" value="Genomic_DNA"/>
</dbReference>
<dbReference type="PROSITE" id="PS52002">
    <property type="entry name" value="SM"/>
    <property type="match status" value="1"/>
</dbReference>
<evidence type="ECO:0000256" key="4">
    <source>
        <dbReference type="ARBA" id="ARBA00022664"/>
    </source>
</evidence>
<dbReference type="Proteomes" id="UP000054498">
    <property type="component" value="Unassembled WGS sequence"/>
</dbReference>
<dbReference type="GO" id="GO:0003723">
    <property type="term" value="F:RNA binding"/>
    <property type="evidence" value="ECO:0007669"/>
    <property type="project" value="InterPro"/>
</dbReference>
<evidence type="ECO:0000256" key="9">
    <source>
        <dbReference type="SAM" id="MobiDB-lite"/>
    </source>
</evidence>
<dbReference type="GO" id="GO:0005681">
    <property type="term" value="C:spliceosomal complex"/>
    <property type="evidence" value="ECO:0007669"/>
    <property type="project" value="InterPro"/>
</dbReference>
<keyword evidence="3 8" id="KW-0963">Cytoplasm</keyword>